<comment type="subcellular location">
    <subcellularLocation>
        <location evidence="7">Cell inner membrane</location>
        <topology evidence="7">Multi-pass membrane protein</topology>
    </subcellularLocation>
    <subcellularLocation>
        <location evidence="1">Cell membrane</location>
        <topology evidence="1">Multi-pass membrane protein</topology>
    </subcellularLocation>
</comment>
<keyword evidence="5 7" id="KW-1133">Transmembrane helix</keyword>
<dbReference type="InterPro" id="IPR023408">
    <property type="entry name" value="MscS_beta-dom_sf"/>
</dbReference>
<evidence type="ECO:0000259" key="10">
    <source>
        <dbReference type="Pfam" id="PF21088"/>
    </source>
</evidence>
<keyword evidence="7" id="KW-0406">Ion transport</keyword>
<dbReference type="Gene3D" id="1.10.287.1260">
    <property type="match status" value="1"/>
</dbReference>
<sequence>MPMDSQEIWSTYIVPWTTNVGLAIIVFLVGKWIVKLVSRALSAAMTKARLDPMLVAFLGNIINAILMLVVVVAALSQLGIETTSLVALLGAAGIAVGLALKDSLAHFAAGVMIILFRPFKTGDYVEVAGTGGTVMKITVFSTELKTPDARQVIVPNGSIFGSNVVNYSAMDTRRIDLVVGIAYDADMKKAKDVIMNVVKSHPNVLPEPEPLVAVSELADSSVNLVVRPWVKTPDLWPTRFALIEQIKEALDANDITIPFPQMDVHFDRPAA</sequence>
<feature type="transmembrane region" description="Helical" evidence="7">
    <location>
        <begin position="12"/>
        <end position="34"/>
    </location>
</feature>
<dbReference type="AlphaFoldDB" id="A0AB38YCP6"/>
<comment type="caution">
    <text evidence="7">Lacks conserved residue(s) required for the propagation of feature annotation.</text>
</comment>
<dbReference type="PANTHER" id="PTHR30221">
    <property type="entry name" value="SMALL-CONDUCTANCE MECHANOSENSITIVE CHANNEL"/>
    <property type="match status" value="1"/>
</dbReference>
<name>A0AB38YCP6_9GAMM</name>
<dbReference type="InterPro" id="IPR011066">
    <property type="entry name" value="MscS_channel_C_sf"/>
</dbReference>
<proteinExistence type="inferred from homology"/>
<comment type="subunit">
    <text evidence="7">Homoheptamer.</text>
</comment>
<dbReference type="SUPFAM" id="SSF82861">
    <property type="entry name" value="Mechanosensitive channel protein MscS (YggB), transmembrane region"/>
    <property type="match status" value="1"/>
</dbReference>
<dbReference type="GO" id="GO:0008381">
    <property type="term" value="F:mechanosensitive monoatomic ion channel activity"/>
    <property type="evidence" value="ECO:0007669"/>
    <property type="project" value="InterPro"/>
</dbReference>
<dbReference type="InterPro" id="IPR011014">
    <property type="entry name" value="MscS_channel_TM-2"/>
</dbReference>
<dbReference type="Pfam" id="PF21082">
    <property type="entry name" value="MS_channel_3rd"/>
    <property type="match status" value="1"/>
</dbReference>
<keyword evidence="7" id="KW-0407">Ion channel</keyword>
<evidence type="ECO:0000259" key="9">
    <source>
        <dbReference type="Pfam" id="PF21082"/>
    </source>
</evidence>
<dbReference type="Gene3D" id="2.30.30.60">
    <property type="match status" value="1"/>
</dbReference>
<keyword evidence="7" id="KW-0813">Transport</keyword>
<feature type="domain" description="Mechanosensitive ion channel transmembrane helices 2/3" evidence="10">
    <location>
        <begin position="60"/>
        <end position="101"/>
    </location>
</feature>
<dbReference type="SUPFAM" id="SSF82689">
    <property type="entry name" value="Mechanosensitive channel protein MscS (YggB), C-terminal domain"/>
    <property type="match status" value="1"/>
</dbReference>
<feature type="domain" description="Mechanosensitive ion channel MscS C-terminal" evidence="9">
    <location>
        <begin position="175"/>
        <end position="257"/>
    </location>
</feature>
<keyword evidence="3" id="KW-1003">Cell membrane</keyword>
<dbReference type="Pfam" id="PF21088">
    <property type="entry name" value="MS_channel_1st"/>
    <property type="match status" value="1"/>
</dbReference>
<evidence type="ECO:0000256" key="6">
    <source>
        <dbReference type="ARBA" id="ARBA00023136"/>
    </source>
</evidence>
<dbReference type="InterPro" id="IPR045275">
    <property type="entry name" value="MscS_archaea/bacteria_type"/>
</dbReference>
<dbReference type="InterPro" id="IPR049278">
    <property type="entry name" value="MS_channel_C"/>
</dbReference>
<evidence type="ECO:0000256" key="2">
    <source>
        <dbReference type="ARBA" id="ARBA00008017"/>
    </source>
</evidence>
<dbReference type="InterPro" id="IPR049142">
    <property type="entry name" value="MS_channel_1st"/>
</dbReference>
<keyword evidence="4 7" id="KW-0812">Transmembrane</keyword>
<keyword evidence="7" id="KW-0997">Cell inner membrane</keyword>
<protein>
    <recommendedName>
        <fullName evidence="7">Small-conductance mechanosensitive channel</fullName>
    </recommendedName>
</protein>
<organism evidence="11">
    <name type="scientific">Salinispirillum sp. LH 10-3-1</name>
    <dbReference type="NCBI Taxonomy" id="2952525"/>
    <lineage>
        <taxon>Bacteria</taxon>
        <taxon>Pseudomonadati</taxon>
        <taxon>Pseudomonadota</taxon>
        <taxon>Gammaproteobacteria</taxon>
        <taxon>Oceanospirillales</taxon>
        <taxon>Saccharospirillaceae</taxon>
        <taxon>Salinispirillum</taxon>
    </lineage>
</organism>
<dbReference type="Gene3D" id="3.30.70.100">
    <property type="match status" value="1"/>
</dbReference>
<dbReference type="PROSITE" id="PS01246">
    <property type="entry name" value="UPF0003"/>
    <property type="match status" value="1"/>
</dbReference>
<dbReference type="InterPro" id="IPR006685">
    <property type="entry name" value="MscS_channel_2nd"/>
</dbReference>
<dbReference type="SUPFAM" id="SSF50182">
    <property type="entry name" value="Sm-like ribonucleoproteins"/>
    <property type="match status" value="1"/>
</dbReference>
<evidence type="ECO:0000256" key="1">
    <source>
        <dbReference type="ARBA" id="ARBA00004651"/>
    </source>
</evidence>
<feature type="transmembrane region" description="Helical" evidence="7">
    <location>
        <begin position="82"/>
        <end position="100"/>
    </location>
</feature>
<reference evidence="11" key="1">
    <citation type="submission" date="2022-07" db="EMBL/GenBank/DDBJ databases">
        <title>Complete genome sequence of Salinispirillum sp. LH10-3-1 capable of multiple carbohydrate inversion isolated from a soda lake.</title>
        <authorList>
            <person name="Liu J."/>
            <person name="Zhai Y."/>
            <person name="Zhang H."/>
            <person name="Yang H."/>
            <person name="Qu J."/>
            <person name="Li J."/>
        </authorList>
    </citation>
    <scope>NUCLEOTIDE SEQUENCE</scope>
    <source>
        <strain evidence="11">LH 10-3-1</strain>
    </source>
</reference>
<evidence type="ECO:0000256" key="5">
    <source>
        <dbReference type="ARBA" id="ARBA00022989"/>
    </source>
</evidence>
<dbReference type="EMBL" id="CP101717">
    <property type="protein sequence ID" value="WLD57154.1"/>
    <property type="molecule type" value="Genomic_DNA"/>
</dbReference>
<evidence type="ECO:0000256" key="7">
    <source>
        <dbReference type="RuleBase" id="RU369025"/>
    </source>
</evidence>
<accession>A0AB38YCP6</accession>
<keyword evidence="6 7" id="KW-0472">Membrane</keyword>
<dbReference type="InterPro" id="IPR006686">
    <property type="entry name" value="MscS_channel_CS"/>
</dbReference>
<evidence type="ECO:0000259" key="8">
    <source>
        <dbReference type="Pfam" id="PF00924"/>
    </source>
</evidence>
<comment type="similarity">
    <text evidence="2 7">Belongs to the MscS (TC 1.A.23) family.</text>
</comment>
<evidence type="ECO:0000256" key="4">
    <source>
        <dbReference type="ARBA" id="ARBA00022692"/>
    </source>
</evidence>
<evidence type="ECO:0000256" key="3">
    <source>
        <dbReference type="ARBA" id="ARBA00022475"/>
    </source>
</evidence>
<feature type="domain" description="Mechanosensitive ion channel MscS" evidence="8">
    <location>
        <begin position="102"/>
        <end position="168"/>
    </location>
</feature>
<feature type="transmembrane region" description="Helical" evidence="7">
    <location>
        <begin position="54"/>
        <end position="76"/>
    </location>
</feature>
<dbReference type="GO" id="GO:0005886">
    <property type="term" value="C:plasma membrane"/>
    <property type="evidence" value="ECO:0007669"/>
    <property type="project" value="UniProtKB-SubCell"/>
</dbReference>
<dbReference type="Pfam" id="PF00924">
    <property type="entry name" value="MS_channel_2nd"/>
    <property type="match status" value="1"/>
</dbReference>
<dbReference type="PANTHER" id="PTHR30221:SF1">
    <property type="entry name" value="SMALL-CONDUCTANCE MECHANOSENSITIVE CHANNEL"/>
    <property type="match status" value="1"/>
</dbReference>
<gene>
    <name evidence="11" type="ORF">NFC81_10530</name>
</gene>
<comment type="function">
    <text evidence="7">Mechanosensitive channel that participates in the regulation of osmotic pressure changes within the cell, opening in response to stretch forces in the membrane lipid bilayer, without the need for other proteins. Contributes to normal resistance to hypoosmotic shock. Forms an ion channel of 1.0 nanosiemens conductance with a slight preference for anions.</text>
</comment>
<dbReference type="RefSeq" id="WP_304994441.1">
    <property type="nucleotide sequence ID" value="NZ_CP101717.1"/>
</dbReference>
<evidence type="ECO:0000313" key="11">
    <source>
        <dbReference type="EMBL" id="WLD57154.1"/>
    </source>
</evidence>
<dbReference type="InterPro" id="IPR010920">
    <property type="entry name" value="LSM_dom_sf"/>
</dbReference>